<keyword evidence="1 2" id="KW-0694">RNA-binding</keyword>
<dbReference type="SUPFAM" id="SSF54928">
    <property type="entry name" value="RNA-binding domain, RBD"/>
    <property type="match status" value="1"/>
</dbReference>
<dbReference type="InterPro" id="IPR052462">
    <property type="entry name" value="SLIRP/GR-RBP-like"/>
</dbReference>
<evidence type="ECO:0000313" key="6">
    <source>
        <dbReference type="RefSeq" id="XP_008450224.2"/>
    </source>
</evidence>
<gene>
    <name evidence="5 6" type="primary">LOC103491813</name>
</gene>
<evidence type="ECO:0000313" key="5">
    <source>
        <dbReference type="RefSeq" id="XP_008450169.2"/>
    </source>
</evidence>
<dbReference type="eggNOG" id="KOG0118">
    <property type="taxonomic scope" value="Eukaryota"/>
</dbReference>
<protein>
    <submittedName>
        <fullName evidence="5 6">Glycine-rich RNA-binding protein 3, mitochondrial-like</fullName>
    </submittedName>
</protein>
<dbReference type="SMART" id="SM00361">
    <property type="entry name" value="RRM_1"/>
    <property type="match status" value="1"/>
</dbReference>
<dbReference type="AlphaFoldDB" id="A0A1S3BNP0"/>
<dbReference type="PROSITE" id="PS50102">
    <property type="entry name" value="RRM"/>
    <property type="match status" value="1"/>
</dbReference>
<proteinExistence type="predicted"/>
<dbReference type="SMART" id="SM00360">
    <property type="entry name" value="RRM"/>
    <property type="match status" value="1"/>
</dbReference>
<feature type="domain" description="RRM" evidence="3">
    <location>
        <begin position="37"/>
        <end position="115"/>
    </location>
</feature>
<dbReference type="InterPro" id="IPR048289">
    <property type="entry name" value="RRM2_NsCP33-like"/>
</dbReference>
<dbReference type="GO" id="GO:0003723">
    <property type="term" value="F:RNA binding"/>
    <property type="evidence" value="ECO:0007669"/>
    <property type="project" value="UniProtKB-UniRule"/>
</dbReference>
<evidence type="ECO:0000256" key="1">
    <source>
        <dbReference type="ARBA" id="ARBA00022884"/>
    </source>
</evidence>
<dbReference type="PANTHER" id="PTHR48027">
    <property type="entry name" value="HETEROGENEOUS NUCLEAR RIBONUCLEOPROTEIN 87F-RELATED"/>
    <property type="match status" value="1"/>
</dbReference>
<reference evidence="5 6" key="1">
    <citation type="submission" date="2025-05" db="UniProtKB">
        <authorList>
            <consortium name="RefSeq"/>
        </authorList>
    </citation>
    <scope>IDENTIFICATION</scope>
    <source>
        <tissue evidence="5 6">Stem</tissue>
    </source>
</reference>
<organism evidence="4 5">
    <name type="scientific">Cucumis melo</name>
    <name type="common">Muskmelon</name>
    <dbReference type="NCBI Taxonomy" id="3656"/>
    <lineage>
        <taxon>Eukaryota</taxon>
        <taxon>Viridiplantae</taxon>
        <taxon>Streptophyta</taxon>
        <taxon>Embryophyta</taxon>
        <taxon>Tracheophyta</taxon>
        <taxon>Spermatophyta</taxon>
        <taxon>Magnoliopsida</taxon>
        <taxon>eudicotyledons</taxon>
        <taxon>Gunneridae</taxon>
        <taxon>Pentapetalae</taxon>
        <taxon>rosids</taxon>
        <taxon>fabids</taxon>
        <taxon>Cucurbitales</taxon>
        <taxon>Cucurbitaceae</taxon>
        <taxon>Benincaseae</taxon>
        <taxon>Cucumis</taxon>
    </lineage>
</organism>
<dbReference type="RefSeq" id="XP_008450169.2">
    <property type="nucleotide sequence ID" value="XM_008451947.3"/>
</dbReference>
<evidence type="ECO:0000259" key="3">
    <source>
        <dbReference type="PROSITE" id="PS50102"/>
    </source>
</evidence>
<dbReference type="Gramene" id="MELO3C002030.2.1">
    <property type="protein sequence ID" value="MELO3C002030.2.1"/>
    <property type="gene ID" value="MELO3C002030.2"/>
</dbReference>
<name>A0A1S3BNP0_CUCME</name>
<dbReference type="KEGG" id="cmo:103491813"/>
<dbReference type="Gene3D" id="3.30.70.330">
    <property type="match status" value="1"/>
</dbReference>
<evidence type="ECO:0000313" key="4">
    <source>
        <dbReference type="Proteomes" id="UP001652600"/>
    </source>
</evidence>
<dbReference type="Proteomes" id="UP001652600">
    <property type="component" value="Chromosome 12"/>
</dbReference>
<dbReference type="GeneID" id="103491813"/>
<evidence type="ECO:0000256" key="2">
    <source>
        <dbReference type="PROSITE-ProRule" id="PRU00176"/>
    </source>
</evidence>
<dbReference type="InterPro" id="IPR000504">
    <property type="entry name" value="RRM_dom"/>
</dbReference>
<dbReference type="RefSeq" id="XP_008450224.2">
    <property type="nucleotide sequence ID" value="XM_008452002.3"/>
</dbReference>
<dbReference type="InterPro" id="IPR003954">
    <property type="entry name" value="RRM_euk-type"/>
</dbReference>
<dbReference type="CDD" id="cd21608">
    <property type="entry name" value="RRM2_NsCP33_like"/>
    <property type="match status" value="1"/>
</dbReference>
<accession>A0A1S3BNP0</accession>
<dbReference type="Pfam" id="PF00076">
    <property type="entry name" value="RRM_1"/>
    <property type="match status" value="1"/>
</dbReference>
<dbReference type="InterPro" id="IPR035979">
    <property type="entry name" value="RBD_domain_sf"/>
</dbReference>
<sequence length="157" mass="15952">MAFLSKVGKVFSNSSASGIRSHLQPSVFQTIRLMSSSKVFVGGLSYSTDDQRLTETFNKYGEVVEARVITDRDSGRSRGFGFVTFGASEDASSAIQALDGQDLDGRRIRCSYATERSSGGGGYGGGGGYSGGGGGYGGGGYGGGGYGGGSNGFGDKA</sequence>
<keyword evidence="4" id="KW-1185">Reference proteome</keyword>
<dbReference type="InterPro" id="IPR012677">
    <property type="entry name" value="Nucleotide-bd_a/b_plait_sf"/>
</dbReference>